<reference evidence="1 2" key="2">
    <citation type="submission" date="2007-09" db="EMBL/GenBank/DDBJ databases">
        <title>Draft genome sequence of Clostridium bolteae (ATCC BAA-613).</title>
        <authorList>
            <person name="Sudarsanam P."/>
            <person name="Ley R."/>
            <person name="Guruge J."/>
            <person name="Turnbaugh P.J."/>
            <person name="Mahowald M."/>
            <person name="Liep D."/>
            <person name="Gordon J."/>
        </authorList>
    </citation>
    <scope>NUCLEOTIDE SEQUENCE [LARGE SCALE GENOMIC DNA]</scope>
    <source>
        <strain evidence="2">ATCC BAA-613 / DSM 15670 / CCUG 46953 / JCM 12243 / WAL 16351</strain>
    </source>
</reference>
<dbReference type="AlphaFoldDB" id="A8RUM7"/>
<proteinExistence type="predicted"/>
<dbReference type="HOGENOM" id="CLU_3342194_0_0_9"/>
<gene>
    <name evidence="1" type="ORF">CLOBOL_04065</name>
</gene>
<sequence length="37" mass="4519">MLYWGHGMGSPLRQIYHNLQQGIFCHRKADMSFLRYY</sequence>
<dbReference type="EMBL" id="ABCC02000033">
    <property type="protein sequence ID" value="EDP15894.1"/>
    <property type="molecule type" value="Genomic_DNA"/>
</dbReference>
<accession>A8RUM7</accession>
<dbReference type="Proteomes" id="UP000005396">
    <property type="component" value="Unassembled WGS sequence"/>
</dbReference>
<evidence type="ECO:0000313" key="1">
    <source>
        <dbReference type="EMBL" id="EDP15894.1"/>
    </source>
</evidence>
<evidence type="ECO:0000313" key="2">
    <source>
        <dbReference type="Proteomes" id="UP000005396"/>
    </source>
</evidence>
<comment type="caution">
    <text evidence="1">The sequence shown here is derived from an EMBL/GenBank/DDBJ whole genome shotgun (WGS) entry which is preliminary data.</text>
</comment>
<dbReference type="PaxDb" id="411902-CLOBOL_04065"/>
<name>A8RUM7_ENTBW</name>
<protein>
    <submittedName>
        <fullName evidence="1">Uncharacterized protein</fullName>
    </submittedName>
</protein>
<reference evidence="1 2" key="1">
    <citation type="submission" date="2007-08" db="EMBL/GenBank/DDBJ databases">
        <authorList>
            <person name="Fulton L."/>
            <person name="Clifton S."/>
            <person name="Fulton B."/>
            <person name="Xu J."/>
            <person name="Minx P."/>
            <person name="Pepin K.H."/>
            <person name="Johnson M."/>
            <person name="Thiruvilangam P."/>
            <person name="Bhonagiri V."/>
            <person name="Nash W.E."/>
            <person name="Mardis E.R."/>
            <person name="Wilson R.K."/>
        </authorList>
    </citation>
    <scope>NUCLEOTIDE SEQUENCE [LARGE SCALE GENOMIC DNA]</scope>
    <source>
        <strain evidence="2">ATCC BAA-613 / DSM 15670 / CCUG 46953 / JCM 12243 / WAL 16351</strain>
    </source>
</reference>
<organism evidence="1 2">
    <name type="scientific">Enterocloster bolteae (strain ATCC BAA-613 / DSM 15670 / CCUG 46953 / JCM 12243 / WAL 16351)</name>
    <name type="common">Clostridium bolteae</name>
    <dbReference type="NCBI Taxonomy" id="411902"/>
    <lineage>
        <taxon>Bacteria</taxon>
        <taxon>Bacillati</taxon>
        <taxon>Bacillota</taxon>
        <taxon>Clostridia</taxon>
        <taxon>Lachnospirales</taxon>
        <taxon>Lachnospiraceae</taxon>
        <taxon>Enterocloster</taxon>
    </lineage>
</organism>